<name>A0A4Z0YPQ6_9PEZI</name>
<organism evidence="2 3">
    <name type="scientific">Xylaria hypoxylon</name>
    <dbReference type="NCBI Taxonomy" id="37992"/>
    <lineage>
        <taxon>Eukaryota</taxon>
        <taxon>Fungi</taxon>
        <taxon>Dikarya</taxon>
        <taxon>Ascomycota</taxon>
        <taxon>Pezizomycotina</taxon>
        <taxon>Sordariomycetes</taxon>
        <taxon>Xylariomycetidae</taxon>
        <taxon>Xylariales</taxon>
        <taxon>Xylariaceae</taxon>
        <taxon>Xylaria</taxon>
    </lineage>
</organism>
<dbReference type="PANTHER" id="PTHR38049">
    <property type="entry name" value="RICIN B LECTIN DOMAIN-CONTAINING PROTEIN"/>
    <property type="match status" value="1"/>
</dbReference>
<comment type="caution">
    <text evidence="2">The sequence shown here is derived from an EMBL/GenBank/DDBJ whole genome shotgun (WGS) entry which is preliminary data.</text>
</comment>
<accession>A0A4Z0YPQ6</accession>
<keyword evidence="3" id="KW-1185">Reference proteome</keyword>
<feature type="compositionally biased region" description="Basic and acidic residues" evidence="1">
    <location>
        <begin position="203"/>
        <end position="219"/>
    </location>
</feature>
<dbReference type="EMBL" id="SKBN01000215">
    <property type="protein sequence ID" value="TGJ80543.1"/>
    <property type="molecule type" value="Genomic_DNA"/>
</dbReference>
<gene>
    <name evidence="2" type="ORF">E0Z10_g8221</name>
</gene>
<dbReference type="PANTHER" id="PTHR38049:SF2">
    <property type="entry name" value="RICIN B LECTIN DOMAIN-CONTAINING PROTEIN"/>
    <property type="match status" value="1"/>
</dbReference>
<sequence>MSNELTFLVAFATVYGASEAIKHIQSDARRKEHRSRKNNLIVRCLKSCEYSSILEGRRVVLSGDKLYIDTGTHHAQDFGHPFAGYYLAYPDSNASGLVSTICDEPPIMNWIYVDRWSYEMKFGNRSWADDNFPIPWDCSRQDRRLTFGGWEGFLAVKEGDFWALYFDLDEDHLKSKVAEGTPVLEIELIRVEMRMPKPQPPPPEDKEKADEKADEKAEVAADANGPNSANDANGADAANGANGANGANDANGGVNGHSGPDKADGSTYQKGAYATPPEEPLESPAVD</sequence>
<protein>
    <submittedName>
        <fullName evidence="2">Uncharacterized protein</fullName>
    </submittedName>
</protein>
<proteinExistence type="predicted"/>
<dbReference type="AlphaFoldDB" id="A0A4Z0YPQ6"/>
<dbReference type="Proteomes" id="UP000297716">
    <property type="component" value="Unassembled WGS sequence"/>
</dbReference>
<feature type="region of interest" description="Disordered" evidence="1">
    <location>
        <begin position="192"/>
        <end position="287"/>
    </location>
</feature>
<dbReference type="OrthoDB" id="3928002at2759"/>
<reference evidence="2 3" key="1">
    <citation type="submission" date="2019-03" db="EMBL/GenBank/DDBJ databases">
        <title>Draft genome sequence of Xylaria hypoxylon DSM 108379, a ubiquitous saprotrophic-parasitic fungi on hardwood.</title>
        <authorList>
            <person name="Buettner E."/>
            <person name="Leonhardt S."/>
            <person name="Gebauer A.M."/>
            <person name="Liers C."/>
            <person name="Hofrichter M."/>
            <person name="Kellner H."/>
        </authorList>
    </citation>
    <scope>NUCLEOTIDE SEQUENCE [LARGE SCALE GENOMIC DNA]</scope>
    <source>
        <strain evidence="2 3">DSM 108379</strain>
    </source>
</reference>
<feature type="compositionally biased region" description="Low complexity" evidence="1">
    <location>
        <begin position="220"/>
        <end position="252"/>
    </location>
</feature>
<evidence type="ECO:0000313" key="3">
    <source>
        <dbReference type="Proteomes" id="UP000297716"/>
    </source>
</evidence>
<evidence type="ECO:0000256" key="1">
    <source>
        <dbReference type="SAM" id="MobiDB-lite"/>
    </source>
</evidence>
<evidence type="ECO:0000313" key="2">
    <source>
        <dbReference type="EMBL" id="TGJ80543.1"/>
    </source>
</evidence>